<proteinExistence type="evidence at transcript level"/>
<name>A9PA95_POPTR</name>
<sequence>MEMRLRMEKLGSRLPQQLWIISILEEMLVIVMNLMIKSVWSGQPKTSVLRRCQPLLIK</sequence>
<dbReference type="EMBL" id="EF145105">
    <property type="protein sequence ID" value="ABK93298.1"/>
    <property type="molecule type" value="mRNA"/>
</dbReference>
<organism evidence="1">
    <name type="scientific">Populus trichocarpa</name>
    <name type="common">Western balsam poplar</name>
    <name type="synonym">Populus balsamifera subsp. trichocarpa</name>
    <dbReference type="NCBI Taxonomy" id="3694"/>
    <lineage>
        <taxon>Eukaryota</taxon>
        <taxon>Viridiplantae</taxon>
        <taxon>Streptophyta</taxon>
        <taxon>Embryophyta</taxon>
        <taxon>Tracheophyta</taxon>
        <taxon>Spermatophyta</taxon>
        <taxon>Magnoliopsida</taxon>
        <taxon>eudicotyledons</taxon>
        <taxon>Gunneridae</taxon>
        <taxon>Pentapetalae</taxon>
        <taxon>rosids</taxon>
        <taxon>fabids</taxon>
        <taxon>Malpighiales</taxon>
        <taxon>Salicaceae</taxon>
        <taxon>Saliceae</taxon>
        <taxon>Populus</taxon>
    </lineage>
</organism>
<reference evidence="1" key="1">
    <citation type="journal article" date="2008" name="BMC Genomics">
        <title>Analysis of 4,664 high-quality sequence-finished poplar full-length cDNA clones and their utility for the discovery of genes responding to insect feeding.</title>
        <authorList>
            <person name="Ralph S.G."/>
            <person name="Chun H.J."/>
            <person name="Cooper D."/>
            <person name="Kirkpatrick R."/>
            <person name="Kolosova N."/>
            <person name="Gunter L."/>
            <person name="Tuskan G.A."/>
            <person name="Douglas C.J."/>
            <person name="Holt R.A."/>
            <person name="Jones S.J."/>
            <person name="Marra M.A."/>
            <person name="Bohlmann J."/>
        </authorList>
    </citation>
    <scope>NUCLEOTIDE SEQUENCE</scope>
    <source>
        <tissue evidence="1">Phloem and cambium</tissue>
    </source>
</reference>
<dbReference type="AlphaFoldDB" id="A9PA95"/>
<accession>A9PA95</accession>
<evidence type="ECO:0000313" key="1">
    <source>
        <dbReference type="EMBL" id="ABK93298.1"/>
    </source>
</evidence>
<protein>
    <submittedName>
        <fullName evidence="1">Uncharacterized protein</fullName>
    </submittedName>
</protein>